<name>A0AAU8GCT7_9VIRU</name>
<gene>
    <name evidence="1" type="ORF">FpNV_038</name>
</gene>
<organism evidence="1">
    <name type="scientific">Faxonius propinquus nudivirus</name>
    <dbReference type="NCBI Taxonomy" id="3139431"/>
    <lineage>
        <taxon>Viruses</taxon>
        <taxon>Viruses incertae sedis</taxon>
        <taxon>Naldaviricetes</taxon>
        <taxon>Lefavirales</taxon>
        <taxon>Nudiviridae</taxon>
    </lineage>
</organism>
<protein>
    <submittedName>
        <fullName evidence="1">Uncharacterized protein</fullName>
    </submittedName>
</protein>
<reference evidence="1" key="1">
    <citation type="submission" date="2024-06" db="EMBL/GenBank/DDBJ databases">
        <title>North American crayfish harbour diverse members of the Nudiviridae.</title>
        <authorList>
            <person name="Stratton C."/>
            <person name="Bojko J."/>
        </authorList>
    </citation>
    <scope>NUCLEOTIDE SEQUENCE</scope>
    <source>
        <strain evidence="1">142H</strain>
    </source>
</reference>
<evidence type="ECO:0000313" key="1">
    <source>
        <dbReference type="EMBL" id="XCH39283.1"/>
    </source>
</evidence>
<accession>A0AAU8GCT7</accession>
<proteinExistence type="predicted"/>
<dbReference type="EMBL" id="PP955094">
    <property type="protein sequence ID" value="XCH39283.1"/>
    <property type="molecule type" value="Genomic_DNA"/>
</dbReference>
<sequence length="250" mass="30503">MTSLNKVPARYYLLPWTFVNYYQSSFFEQKTIIPNIEKYLWEIFKSFKLDFSILDRLYTYIHKLEISTDKDYMNCRILYKNNNFFISISLIWKFATRYQNITYITTHSNTFYQISIIQKNSIRRFHLIENKIDFCKKYNCKNDHFFSYNVYSYATEFKKYLESDGYFINDSAAFTFFKKLNIYDFLYDQTFIFKKKNPISLKNLAYRAIDISNYNKYKTIIPPVLDNMITSYLIARKNILEFLEQIYCNE</sequence>